<dbReference type="Proteomes" id="UP001152321">
    <property type="component" value="Unassembled WGS sequence"/>
</dbReference>
<proteinExistence type="inferred from homology"/>
<dbReference type="Gene3D" id="2.40.160.50">
    <property type="entry name" value="membrane protein fhac: a member of the omp85/tpsb transporter family"/>
    <property type="match status" value="1"/>
</dbReference>
<feature type="signal peptide" evidence="2">
    <location>
        <begin position="1"/>
        <end position="23"/>
    </location>
</feature>
<evidence type="ECO:0000313" key="4">
    <source>
        <dbReference type="Proteomes" id="UP001152321"/>
    </source>
</evidence>
<dbReference type="PANTHER" id="PTHR36842">
    <property type="entry name" value="PROTEIN TOLB HOMOLOG"/>
    <property type="match status" value="1"/>
</dbReference>
<dbReference type="EMBL" id="JANRMI010000003">
    <property type="protein sequence ID" value="MDG0816925.1"/>
    <property type="molecule type" value="Genomic_DNA"/>
</dbReference>
<keyword evidence="2" id="KW-0732">Signal</keyword>
<name>A0ABT6DJ86_9BACT</name>
<feature type="chain" id="PRO_5046351195" description="TolB protein" evidence="2">
    <location>
        <begin position="24"/>
        <end position="981"/>
    </location>
</feature>
<comment type="similarity">
    <text evidence="1">Belongs to the TolB family.</text>
</comment>
<sequence length="981" mass="110366">MHNCLRILSSIILLCLLALRTEAQWEVRPEIQWKVIHTPHFEVIYDANQQDLGLLYAEKLEKAFYQLRSYFSEAPEKISVVINDKTDITNGYATRLPYPHIMAYPVMPGPEESLADTGDWAFELLAHEYTHVLNFEPAGGVMKPLRAIFGNVIAPNLLLPTWWKEGLAVNMETRLGKFGRLRSTYQESAIRAMVEDQTLFNFDLAQVNEMIPSWPEGMRPYLFGSLMWSQMIADQGEKVVDELNQRHGRRVPYFVETPAREYLGVPYQVAYGTAMSQTSERAMTQLKTLREEKPTPMTIAKNSYQYISAPSISPSGKHLAFIAEDDSNSRSVKILSREDLQQSFLDSKTADTIEKFDQNLSPPLSSPDEPMSGSIQRVSWFPDSKRLVYDKIDLTNRVESFSDLYVYNLETKNTEHLSHGLRAREPAVSTDGNLIAFVKLSGGKTQLAVMKLDQESKPVEILVAAPMEERISYPTFVNAQELVFSWRNNEGSEHLYRYSFTSGKVEAILSDYPNARYARMTSEGLLFASNKNGTNNLYLADANLLTARPITHALTAFFMSDIDPARKDIFATTMTSKGFKVASILKQDWEQTPKELPQISPMFGDRLPAVTNDSEATAAAKSAVASAEIKDYSPYGYLWPQYWIPFIVGSSSETGIVLQAMTSGFDPLKKHSYSLMGSWDTRLNKGSIQGTYLNQTTPLPFALSAYRRASYLGDVNNNIEDTSLSLAALPDMFWLSRYASLQMGWQNFERSTDTSSTKRTGPFAMLSYTNYTQSGAQISPESGGGVYFGIFDFIPKDDYLTHWQYWLGGEKYLNTFLPKHHALMIRAKGVYTPEKIPSLYGVSTDALVFIPDNPLPEYIMRGYQRGQFFGRNLANVNLEYRFPFWNIYRGSGTDPLFLRRISGALVGDGVATDGLFVNTDTGKYESVSMSRSFWSAGFEARIETTIGYVFPVTLVVGVYDAFNAPKGPETVVGSSLQISGF</sequence>
<evidence type="ECO:0000256" key="1">
    <source>
        <dbReference type="ARBA" id="ARBA00009820"/>
    </source>
</evidence>
<organism evidence="3 4">
    <name type="scientific">Bdellovibrio svalbardensis</name>
    <dbReference type="NCBI Taxonomy" id="2972972"/>
    <lineage>
        <taxon>Bacteria</taxon>
        <taxon>Pseudomonadati</taxon>
        <taxon>Bdellovibrionota</taxon>
        <taxon>Bdellovibrionia</taxon>
        <taxon>Bdellovibrionales</taxon>
        <taxon>Pseudobdellovibrionaceae</taxon>
        <taxon>Bdellovibrio</taxon>
    </lineage>
</organism>
<evidence type="ECO:0000313" key="3">
    <source>
        <dbReference type="EMBL" id="MDG0816925.1"/>
    </source>
</evidence>
<reference evidence="3" key="1">
    <citation type="submission" date="2022-08" db="EMBL/GenBank/DDBJ databases">
        <title>Novel Bdellovibrio Species Isolated from Svalbard: Designation Bdellovibrio svalbardensis.</title>
        <authorList>
            <person name="Mitchell R.J."/>
            <person name="Choi S.Y."/>
        </authorList>
    </citation>
    <scope>NUCLEOTIDE SEQUENCE</scope>
    <source>
        <strain evidence="3">PAP01</strain>
    </source>
</reference>
<dbReference type="Pfam" id="PF07676">
    <property type="entry name" value="PD40"/>
    <property type="match status" value="1"/>
</dbReference>
<gene>
    <name evidence="3" type="ORF">NWE73_11155</name>
</gene>
<accession>A0ABT6DJ86</accession>
<evidence type="ECO:0000256" key="2">
    <source>
        <dbReference type="SAM" id="SignalP"/>
    </source>
</evidence>
<dbReference type="Gene3D" id="2.120.10.30">
    <property type="entry name" value="TolB, C-terminal domain"/>
    <property type="match status" value="2"/>
</dbReference>
<evidence type="ECO:0008006" key="5">
    <source>
        <dbReference type="Google" id="ProtNLM"/>
    </source>
</evidence>
<protein>
    <recommendedName>
        <fullName evidence="5">TolB protein</fullName>
    </recommendedName>
</protein>
<keyword evidence="4" id="KW-1185">Reference proteome</keyword>
<comment type="caution">
    <text evidence="3">The sequence shown here is derived from an EMBL/GenBank/DDBJ whole genome shotgun (WGS) entry which is preliminary data.</text>
</comment>
<dbReference type="InterPro" id="IPR011659">
    <property type="entry name" value="WD40"/>
</dbReference>
<dbReference type="SUPFAM" id="SSF82171">
    <property type="entry name" value="DPP6 N-terminal domain-like"/>
    <property type="match status" value="1"/>
</dbReference>
<dbReference type="RefSeq" id="WP_277578402.1">
    <property type="nucleotide sequence ID" value="NZ_JANRMI010000003.1"/>
</dbReference>
<dbReference type="InterPro" id="IPR011042">
    <property type="entry name" value="6-blade_b-propeller_TolB-like"/>
</dbReference>